<dbReference type="FunFam" id="1.10.418.10:FF:000051">
    <property type="entry name" value="Abnormal spindle-like microcephaly-associated protein homolog"/>
    <property type="match status" value="1"/>
</dbReference>
<reference evidence="14" key="1">
    <citation type="submission" date="2018-07" db="EMBL/GenBank/DDBJ databases">
        <title>Comparative genomics of catfishes provides insights into carnivory and benthic adaptation.</title>
        <authorList>
            <person name="Zhang Y."/>
            <person name="Wang D."/>
            <person name="Peng Z."/>
            <person name="Zheng S."/>
            <person name="Shao F."/>
            <person name="Tao W."/>
        </authorList>
    </citation>
    <scope>NUCLEOTIDE SEQUENCE</scope>
    <source>
        <strain evidence="14">Chongqing</strain>
    </source>
</reference>
<dbReference type="InterPro" id="IPR036872">
    <property type="entry name" value="CH_dom_sf"/>
</dbReference>
<dbReference type="PANTHER" id="PTHR22706:SF1">
    <property type="entry name" value="ASSEMBLY FACTOR FOR SPINDLE MICROTUBULES"/>
    <property type="match status" value="1"/>
</dbReference>
<feature type="compositionally biased region" description="Low complexity" evidence="12">
    <location>
        <begin position="503"/>
        <end position="514"/>
    </location>
</feature>
<feature type="compositionally biased region" description="Polar residues" evidence="12">
    <location>
        <begin position="612"/>
        <end position="652"/>
    </location>
</feature>
<evidence type="ECO:0000256" key="6">
    <source>
        <dbReference type="ARBA" id="ARBA00022737"/>
    </source>
</evidence>
<feature type="region of interest" description="Disordered" evidence="12">
    <location>
        <begin position="591"/>
        <end position="652"/>
    </location>
</feature>
<dbReference type="SUPFAM" id="SSF52540">
    <property type="entry name" value="P-loop containing nucleoside triphosphate hydrolases"/>
    <property type="match status" value="13"/>
</dbReference>
<sequence length="3357" mass="390443">MSSTVGREGFFDISPTCPSHRAKGHDKENDALVPVLSLVQFSRSPFVTFGTVKLDSSKSLPLFIENPTEDAAITVTVDKIPSSRGFSVDQTIFTIPPEDKVIIIVTWTPAEEGGVRELLSFIANGIVKHQAVLLGKAEGQKPKKKSLWDTIKSKRVPSQGGKVASTPIKAANKTFRVSRQPQYKRTRASNPLKSLNQENNCQRKVGSKEKNSQSVYPVIPNGIPKAIHDDLESIPSQNKSPVVLLVPADKFLSSMDKENISSVPLNKPVNKECRVLNKTMSPIGTPERFNALMPRFQSPLPYICKPIKDGCSESVRPILSVDDALAVINSDLSCPVSPPNACSSLNVADSVDSVDLTLDGNIETTINVVGDCSPQIDIAQPRLTFYVKSTKASDDETIPAACPSSDTQFNNGVGQNELNQDDLKPKKILFNSATVIKSKAGASPKHSPDTHKTRTSRRRLLRKTESNTDLLDGVSVLPVVNSDSCANLKSNITPPQESEQKLTPQQPSSSTEPPNLTCTAVQPILTFNNENIANSAASSLGFAPDVQILPLCVSEDMFPVHSRTTSQNRKRKSEEYLQDSSGCLPKTFEVKQSSDEMQERKKSCREQEFGSRSKQSQRKITASSSRKSTKVSIQKSDAKSTQRGGHSLKSFSSSNVKTKKVIAVAQNRLNFIKPTQTAIPRHPMPFAAKNMFYDERWIEKQERGFTWWLNYVLTPDDFKVATEVTKVNALSLTMGSEKVNIPKAPTKEEMSFKTYTARRHLNRVRRAACQLFTSEKMAKAIKRLEVEVEAKRLLIRKDRHLWKDIGERQKVLNWLLSYNPLWLRIGLETIFGELISLESNSDIMGMAMFILGRLLWNPDIAAEFRHHKVPHLYRDGHEETLSRFTLKKLLLLVCFLDKAKESRLIEHDPCLFCMDAEFKTSKDLLLAFSRDFLSGEGILPRHLGLLGLAVSHVQTPLDEFNFAVQNLATDLKCGIRLVRVMEIFTQDWSLSCKLRMPAISRLQKVHNVGVVLQVLKEKGVDLKDEHGIAIDSRDIVDGHREKTLNLLWKIIFSFQVEILLDVEQLKEEISFLRKTWRTKQKLLSLGDNEYVIKSIAGRSTLEHSSEKLALLMDWVNAVCGFYGLKAENFTVSFSDGRILCYLIHHYHPNHLRAEDIQQETTQTIECGLHSKVELNNSSSDSDYSFDSLEQKDLASPTVNFKMLLENERRNFQLVSLAVSYLGAVPAMITPEDMSNTIPNEKVVTCYLSFLCTRLLDLRNETRAARVIQSAWRSYKLQKDIKINRLRNEAAKKIQDFVRCFIQKKRLKRQNMAATVIQAIWRGHMTREELRRTREAKILALQESAAILIQKTYKEWKARVFLKKSHAAVVIQTAFRIWHTSKMAVRNSAAIKIQAWYRMQQCQKQYLRKKSKAVLIQAWFRGTHQRRKFQHLKKRHQSAVVIQSAFRASLVRKRIGEMRQAAVSIQMWYKACLLRKAEQKRFEEVKSAAVRLQAAFRGWRTRREMSQQNQAALVIQTAYRRCLGRRSFLSLKKSVVVLQRRYRAKTLGEQFRREYLSLKCATIKMQALWRGQAERKKINLLHLHATVIQSHYRRHVVQTKFMALKQAAIVIQNQYKCFRVTKEKRSEFLAVKKAAIVLQSAYRGMRVRRDVDNKNKAAAVIQSAVRAYIVRKNFLAQRSAAIVLQQHYRAYLLGRMERLDYVRLKKSTIRLQAICRGCRVRREQKKRHHAATLIQAYFRKYKAQVCYVAVKCAATIIQQHFRAYVLGKEIRASYLQLKTETVMIQSIFRGMKVRRNLRNMRRAATVIQAHVRGHIQLVEYRRQKWAAAVIQRQFHAHKQRNIIKKQYLAMKEAAVCIQAAYRGMRVRKWISEMHIAAIAIQRKYKAHKQSKEYQALKQATILVQRRHRANLLAKRQRELYCAMQKAAISLQAAYRGVRVRKWISEMHLAAKVIQRKYRTHKQSKEYQALKQATILVQRRHRANLLAKRQREWYCAMQKAAIALQAAYRGMRARREICMRNRAAKVIQAHIRGHLQLVQYRRQKWAASVIQRQFRANKQRNIVQQRYIMMKEAAVCIQAGYRGMRVRKWILQMQMAAKVIQRKYKAYKQSKEYQALRQATVLVQRRHRANLLAKRQREWFCAMQKAAISLQAAYRGMRVRKWILQMQMAAKVIQSKYRTHKQSKEYQALKRATILVQRRHRANLLAKRQREWYCAMRKAAIAFQAAYRGMRVRKEICKRQRAATVVQAWYRMYRVRVRFQAIQIAAILIQRRYQVYKERKRFLSMKAAVLLCQQKYRAILVSRQQRKAYLDKYNAVLAIQAGYRGMKVRQQMQIKRKAAKTIQSHVRKHLNQKYYQKLLWASRTVQRLFRANKLRKQAIESFRKKRAAIILQAAFRGMKARQALTQKHQACTILQSAYRAHCARTRYLCMKYAAIAIQQRFRSALAARRQREQFLRLRRAVITVQAYYRGHSVRRELILRHQAATTIQAAFRRHVEETKYQAMRLSSILIQRHYRSYVETKAVREKYLALKTCAIRLQAAYRGHSVRQNMAKMHNAATVIQAAVKMHKQRSMFRRQKWAAEVIQERFRALKLGNQQRQKYLHLKDATLCLQKWYRGKKGRELVKRIKAARTIQSYVRMSIQRRRFTKTKAAAVTIQYAYRAHYCRMQQSRMQNAAVLIQQWYRSCRLVQKERKYFQRIQKSTLTLQHALRQAVARRLEKQRLAAIKIQSVLRMHLHRRRYVKLRSCAVKLQANFRMRTARGSYIKQQAAAVIIQTYYRAYRAKLEQRHRYLRTLDCIRALQARARGLIAFRRFQEMRRSAVKIQAHYRGMIERRKFQQRKKSACIIQKHYRAYQLCQTEREQFLKLRNSALLIQREFRAYRSRRLDLQRRAALKIQAWFRGCQARRAYVLKQNAIATIRRCLQTRFQRLRFQAIQHSVRVIQQRWRETLVARKQRAQFLRIRKSVVVMQALWKTARKRRAIQRAKDIARQHRFAAAAHHHLCAVRIQRALRIHWAMKAAKRQISSVIYIQRWYLAKLQRRLYLERRQKIITVQRAVKAWFSRRNEAATVLQRTAKTFLLRRRKERLQCGIIKFQALWRGHRSRKLHDTAKIVSIRHRLQKVNREAKEEDKLCHKTSTALTYLLGYQNYAHILTALKHLETATRLSPESCEHLVNSGATHTIFTLIRNCNRSVPSMEVITLAIQVLLHLSKYNKTIDAVYDVEDSVETLLDLLQMYREKAGDKVAEKGGSIFTKACFLLVILVQDEKRALEVKKLPRASDRICRIYKLILKKCKMDAQRTKVSQRMNVSLNGSFLPQATPQKSKPILRFVPDWVLERKKINIVDPLSAIQALVKSLAIVP</sequence>
<dbReference type="GO" id="GO:0000278">
    <property type="term" value="P:mitotic cell cycle"/>
    <property type="evidence" value="ECO:0007669"/>
    <property type="project" value="TreeGrafter"/>
</dbReference>
<evidence type="ECO:0000256" key="10">
    <source>
        <dbReference type="ARBA" id="ARBA00023242"/>
    </source>
</evidence>
<comment type="subcellular location">
    <subcellularLocation>
        <location evidence="2">Cytoplasm</location>
    </subcellularLocation>
    <subcellularLocation>
        <location evidence="1">Nucleus</location>
    </subcellularLocation>
</comment>
<dbReference type="FunFam" id="1.20.5.190:FF:000009">
    <property type="entry name" value="Abnormal spindle-like microcephaly-associated protein homolog"/>
    <property type="match status" value="1"/>
</dbReference>
<dbReference type="Pfam" id="PF00307">
    <property type="entry name" value="CH"/>
    <property type="match status" value="1"/>
</dbReference>
<dbReference type="FunFam" id="1.20.5.190:FF:000008">
    <property type="entry name" value="Abnormal spindle-like microcephaly-associated protein homolog"/>
    <property type="match status" value="6"/>
</dbReference>
<dbReference type="CDD" id="cd23767">
    <property type="entry name" value="IQCD"/>
    <property type="match status" value="2"/>
</dbReference>
<evidence type="ECO:0000313" key="14">
    <source>
        <dbReference type="EMBL" id="KAI5619408.1"/>
    </source>
</evidence>
<dbReference type="SUPFAM" id="SSF48371">
    <property type="entry name" value="ARM repeat"/>
    <property type="match status" value="1"/>
</dbReference>
<dbReference type="InterPro" id="IPR013783">
    <property type="entry name" value="Ig-like_fold"/>
</dbReference>
<dbReference type="GO" id="GO:0051301">
    <property type="term" value="P:cell division"/>
    <property type="evidence" value="ECO:0007669"/>
    <property type="project" value="UniProtKB-KW"/>
</dbReference>
<proteinExistence type="predicted"/>
<dbReference type="GO" id="GO:0005634">
    <property type="term" value="C:nucleus"/>
    <property type="evidence" value="ECO:0007669"/>
    <property type="project" value="UniProtKB-SubCell"/>
</dbReference>
<dbReference type="CDD" id="cd21223">
    <property type="entry name" value="CH_ASPM_rpt1"/>
    <property type="match status" value="1"/>
</dbReference>
<dbReference type="InterPro" id="IPR051185">
    <property type="entry name" value="ASPM"/>
</dbReference>
<dbReference type="PROSITE" id="PS50021">
    <property type="entry name" value="CH"/>
    <property type="match status" value="2"/>
</dbReference>
<evidence type="ECO:0000256" key="7">
    <source>
        <dbReference type="ARBA" id="ARBA00022776"/>
    </source>
</evidence>
<dbReference type="GO" id="GO:0005516">
    <property type="term" value="F:calmodulin binding"/>
    <property type="evidence" value="ECO:0007669"/>
    <property type="project" value="UniProtKB-KW"/>
</dbReference>
<dbReference type="Gene3D" id="2.60.40.10">
    <property type="entry name" value="Immunoglobulins"/>
    <property type="match status" value="1"/>
</dbReference>
<protein>
    <submittedName>
        <fullName evidence="14">Abnormal spindle-like microcephaly-associated protein isoform X1</fullName>
    </submittedName>
</protein>
<dbReference type="SMART" id="SM00015">
    <property type="entry name" value="IQ"/>
    <property type="match status" value="62"/>
</dbReference>
<dbReference type="GO" id="GO:0005737">
    <property type="term" value="C:cytoplasm"/>
    <property type="evidence" value="ECO:0007669"/>
    <property type="project" value="UniProtKB-SubCell"/>
</dbReference>
<dbReference type="GO" id="GO:0051295">
    <property type="term" value="P:establishment of meiotic spindle localization"/>
    <property type="evidence" value="ECO:0007669"/>
    <property type="project" value="TreeGrafter"/>
</dbReference>
<feature type="compositionally biased region" description="Polar residues" evidence="12">
    <location>
        <begin position="487"/>
        <end position="497"/>
    </location>
</feature>
<feature type="region of interest" description="Disordered" evidence="12">
    <location>
        <begin position="487"/>
        <end position="517"/>
    </location>
</feature>
<keyword evidence="8" id="KW-0112">Calmodulin-binding</keyword>
<keyword evidence="5" id="KW-0132">Cell division</keyword>
<dbReference type="PROSITE" id="PS50096">
    <property type="entry name" value="IQ"/>
    <property type="match status" value="41"/>
</dbReference>
<evidence type="ECO:0000313" key="15">
    <source>
        <dbReference type="Proteomes" id="UP001205998"/>
    </source>
</evidence>
<dbReference type="FunFam" id="2.60.40.10:FF:001429">
    <property type="entry name" value="Abnormal spindle-like microcephaly-associated protein homolog"/>
    <property type="match status" value="1"/>
</dbReference>
<keyword evidence="4" id="KW-0597">Phosphoprotein</keyword>
<feature type="region of interest" description="Disordered" evidence="12">
    <location>
        <begin position="438"/>
        <end position="465"/>
    </location>
</feature>
<dbReference type="InterPro" id="IPR001715">
    <property type="entry name" value="CH_dom"/>
</dbReference>
<feature type="domain" description="Calponin-homology (CH)" evidence="13">
    <location>
        <begin position="1105"/>
        <end position="1255"/>
    </location>
</feature>
<dbReference type="InterPro" id="IPR031549">
    <property type="entry name" value="ASH"/>
</dbReference>
<evidence type="ECO:0000259" key="13">
    <source>
        <dbReference type="PROSITE" id="PS50021"/>
    </source>
</evidence>
<keyword evidence="3" id="KW-0963">Cytoplasm</keyword>
<evidence type="ECO:0000256" key="8">
    <source>
        <dbReference type="ARBA" id="ARBA00022860"/>
    </source>
</evidence>
<keyword evidence="11" id="KW-0131">Cell cycle</keyword>
<organism evidence="14 15">
    <name type="scientific">Silurus asotus</name>
    <name type="common">Amur catfish</name>
    <name type="synonym">Parasilurus asotus</name>
    <dbReference type="NCBI Taxonomy" id="30991"/>
    <lineage>
        <taxon>Eukaryota</taxon>
        <taxon>Metazoa</taxon>
        <taxon>Chordata</taxon>
        <taxon>Craniata</taxon>
        <taxon>Vertebrata</taxon>
        <taxon>Euteleostomi</taxon>
        <taxon>Actinopterygii</taxon>
        <taxon>Neopterygii</taxon>
        <taxon>Teleostei</taxon>
        <taxon>Ostariophysi</taxon>
        <taxon>Siluriformes</taxon>
        <taxon>Siluridae</taxon>
        <taxon>Silurus</taxon>
    </lineage>
</organism>
<dbReference type="SUPFAM" id="SSF47576">
    <property type="entry name" value="Calponin-homology domain, CH-domain"/>
    <property type="match status" value="1"/>
</dbReference>
<evidence type="ECO:0000256" key="5">
    <source>
        <dbReference type="ARBA" id="ARBA00022618"/>
    </source>
</evidence>
<feature type="domain" description="Calponin-homology (CH)" evidence="13">
    <location>
        <begin position="919"/>
        <end position="1055"/>
    </location>
</feature>
<evidence type="ECO:0000256" key="4">
    <source>
        <dbReference type="ARBA" id="ARBA00022553"/>
    </source>
</evidence>
<dbReference type="Gene3D" id="1.20.5.190">
    <property type="match status" value="27"/>
</dbReference>
<dbReference type="PANTHER" id="PTHR22706">
    <property type="entry name" value="ASSEMBLY FACTOR FOR SPINDLE MICROTUBULES"/>
    <property type="match status" value="1"/>
</dbReference>
<feature type="compositionally biased region" description="Basic and acidic residues" evidence="12">
    <location>
        <begin position="591"/>
        <end position="611"/>
    </location>
</feature>
<keyword evidence="10" id="KW-0539">Nucleus</keyword>
<dbReference type="InterPro" id="IPR027417">
    <property type="entry name" value="P-loop_NTPase"/>
</dbReference>
<keyword evidence="15" id="KW-1185">Reference proteome</keyword>
<dbReference type="Pfam" id="PF00612">
    <property type="entry name" value="IQ"/>
    <property type="match status" value="31"/>
</dbReference>
<dbReference type="InterPro" id="IPR000048">
    <property type="entry name" value="IQ_motif_EF-hand-BS"/>
</dbReference>
<dbReference type="GO" id="GO:0000922">
    <property type="term" value="C:spindle pole"/>
    <property type="evidence" value="ECO:0007669"/>
    <property type="project" value="TreeGrafter"/>
</dbReference>
<keyword evidence="6" id="KW-0677">Repeat</keyword>
<comment type="caution">
    <text evidence="14">The sequence shown here is derived from an EMBL/GenBank/DDBJ whole genome shotgun (WGS) entry which is preliminary data.</text>
</comment>
<dbReference type="Gene3D" id="1.10.418.10">
    <property type="entry name" value="Calponin-like domain"/>
    <property type="match status" value="2"/>
</dbReference>
<evidence type="ECO:0000256" key="1">
    <source>
        <dbReference type="ARBA" id="ARBA00004123"/>
    </source>
</evidence>
<evidence type="ECO:0000256" key="12">
    <source>
        <dbReference type="SAM" id="MobiDB-lite"/>
    </source>
</evidence>
<feature type="compositionally biased region" description="Polar residues" evidence="12">
    <location>
        <begin position="404"/>
        <end position="418"/>
    </location>
</feature>
<evidence type="ECO:0000256" key="9">
    <source>
        <dbReference type="ARBA" id="ARBA00023054"/>
    </source>
</evidence>
<evidence type="ECO:0000256" key="3">
    <source>
        <dbReference type="ARBA" id="ARBA00022490"/>
    </source>
</evidence>
<dbReference type="InterPro" id="IPR016024">
    <property type="entry name" value="ARM-type_fold"/>
</dbReference>
<gene>
    <name evidence="14" type="ORF">C0J50_21028</name>
</gene>
<feature type="region of interest" description="Disordered" evidence="12">
    <location>
        <begin position="396"/>
        <end position="424"/>
    </location>
</feature>
<dbReference type="Proteomes" id="UP001205998">
    <property type="component" value="Unassembled WGS sequence"/>
</dbReference>
<evidence type="ECO:0000256" key="2">
    <source>
        <dbReference type="ARBA" id="ARBA00004496"/>
    </source>
</evidence>
<dbReference type="CDD" id="cd21224">
    <property type="entry name" value="CH_ASPM_rpt2"/>
    <property type="match status" value="1"/>
</dbReference>
<evidence type="ECO:0000256" key="11">
    <source>
        <dbReference type="ARBA" id="ARBA00023306"/>
    </source>
</evidence>
<keyword evidence="9" id="KW-0175">Coiled coil</keyword>
<accession>A0AAD5FKV8</accession>
<name>A0AAD5FKV8_SILAS</name>
<keyword evidence="7" id="KW-0498">Mitosis</keyword>
<dbReference type="Pfam" id="PF15780">
    <property type="entry name" value="ASH"/>
    <property type="match status" value="1"/>
</dbReference>
<dbReference type="SMART" id="SM00033">
    <property type="entry name" value="CH"/>
    <property type="match status" value="2"/>
</dbReference>
<dbReference type="GO" id="GO:0007051">
    <property type="term" value="P:spindle organization"/>
    <property type="evidence" value="ECO:0007669"/>
    <property type="project" value="UniProtKB-ARBA"/>
</dbReference>
<dbReference type="EMBL" id="MU551667">
    <property type="protein sequence ID" value="KAI5619408.1"/>
    <property type="molecule type" value="Genomic_DNA"/>
</dbReference>